<dbReference type="Proteomes" id="UP000218542">
    <property type="component" value="Unassembled WGS sequence"/>
</dbReference>
<name>A0A286TWV0_9BACT</name>
<accession>A0A286TWV0</accession>
<keyword evidence="2" id="KW-0808">Transferase</keyword>
<gene>
    <name evidence="2" type="ORF">SCALIN_C10_0126</name>
</gene>
<organism evidence="2 3">
    <name type="scientific">Candidatus Scalindua japonica</name>
    <dbReference type="NCBI Taxonomy" id="1284222"/>
    <lineage>
        <taxon>Bacteria</taxon>
        <taxon>Pseudomonadati</taxon>
        <taxon>Planctomycetota</taxon>
        <taxon>Candidatus Brocadiia</taxon>
        <taxon>Candidatus Brocadiales</taxon>
        <taxon>Candidatus Scalinduaceae</taxon>
        <taxon>Candidatus Scalindua</taxon>
    </lineage>
</organism>
<dbReference type="InterPro" id="IPR000863">
    <property type="entry name" value="Sulfotransferase_dom"/>
</dbReference>
<sequence length="289" mass="34244">MKTVYLHIGLHKTGTTAIQWFLFSIMNLLKEDASAFYETKSVGLVNEIYRKVHGSESDLDAILNEISMKYNNLHERTIIISNEELSGTTRTGYKDSGLLANVIKYIFRDFNVKICVFVRRQDTFLESFYVHGLKVGLYQHSFHEYLNRIDRYAFNWYTLLEKYEQLFGYENMTVIPYEELAKDNTKVIKHFFESINVNITTKNIKLPYARPGLSEKGLEIVKRCHPILNNEEKELLRFFLEDKFPRPIDKPNEYLTVCEREDILNYYKESNTEMFNKFISRYGPEIYYG</sequence>
<dbReference type="EMBL" id="BAOS01000010">
    <property type="protein sequence ID" value="GAX60366.1"/>
    <property type="molecule type" value="Genomic_DNA"/>
</dbReference>
<comment type="caution">
    <text evidence="2">The sequence shown here is derived from an EMBL/GenBank/DDBJ whole genome shotgun (WGS) entry which is preliminary data.</text>
</comment>
<evidence type="ECO:0000313" key="3">
    <source>
        <dbReference type="Proteomes" id="UP000218542"/>
    </source>
</evidence>
<evidence type="ECO:0000259" key="1">
    <source>
        <dbReference type="Pfam" id="PF00685"/>
    </source>
</evidence>
<evidence type="ECO:0000313" key="2">
    <source>
        <dbReference type="EMBL" id="GAX60366.1"/>
    </source>
</evidence>
<dbReference type="InterPro" id="IPR027417">
    <property type="entry name" value="P-loop_NTPase"/>
</dbReference>
<dbReference type="RefSeq" id="WP_096893680.1">
    <property type="nucleotide sequence ID" value="NZ_BAOS01000010.1"/>
</dbReference>
<keyword evidence="3" id="KW-1185">Reference proteome</keyword>
<reference evidence="2 3" key="1">
    <citation type="journal article" date="2017" name="Environ. Microbiol. Rep.">
        <title>Genetic diversity of marine anaerobic ammonium-oxidizing bacteria as revealed by genomic and proteomic analyses of 'Candidatus Scalindua japonica'.</title>
        <authorList>
            <person name="Oshiki M."/>
            <person name="Mizuto K."/>
            <person name="Kimura Z."/>
            <person name="Kindaichi T."/>
            <person name="Satoh H."/>
            <person name="Okabe S."/>
        </authorList>
    </citation>
    <scope>NUCLEOTIDE SEQUENCE [LARGE SCALE GENOMIC DNA]</scope>
    <source>
        <strain evidence="3">husup-a2</strain>
    </source>
</reference>
<dbReference type="AlphaFoldDB" id="A0A286TWV0"/>
<dbReference type="OrthoDB" id="565403at2"/>
<dbReference type="GO" id="GO:0008146">
    <property type="term" value="F:sulfotransferase activity"/>
    <property type="evidence" value="ECO:0007669"/>
    <property type="project" value="InterPro"/>
</dbReference>
<dbReference type="Gene3D" id="3.40.50.300">
    <property type="entry name" value="P-loop containing nucleotide triphosphate hydrolases"/>
    <property type="match status" value="1"/>
</dbReference>
<protein>
    <submittedName>
        <fullName evidence="2">Glycosyl transferase, group 2 family</fullName>
    </submittedName>
</protein>
<proteinExistence type="predicted"/>
<feature type="domain" description="Sulfotransferase" evidence="1">
    <location>
        <begin position="8"/>
        <end position="202"/>
    </location>
</feature>
<dbReference type="SUPFAM" id="SSF52540">
    <property type="entry name" value="P-loop containing nucleoside triphosphate hydrolases"/>
    <property type="match status" value="1"/>
</dbReference>
<dbReference type="Pfam" id="PF00685">
    <property type="entry name" value="Sulfotransfer_1"/>
    <property type="match status" value="1"/>
</dbReference>